<evidence type="ECO:0000313" key="5">
    <source>
        <dbReference type="EMBL" id="KYO03245.1"/>
    </source>
</evidence>
<dbReference type="PANTHER" id="PTHR11102:SF147">
    <property type="entry name" value="SEL1L ADAPTOR SUBUNIT OF ERAD E3 UBIQUITIN LIGASE"/>
    <property type="match status" value="1"/>
</dbReference>
<dbReference type="EMBL" id="LVLB01000004">
    <property type="protein sequence ID" value="KYO03245.1"/>
    <property type="molecule type" value="Genomic_DNA"/>
</dbReference>
<dbReference type="PANTHER" id="PTHR11102">
    <property type="entry name" value="SEL-1-LIKE PROTEIN"/>
    <property type="match status" value="1"/>
</dbReference>
<evidence type="ECO:0000256" key="2">
    <source>
        <dbReference type="SAM" id="Coils"/>
    </source>
</evidence>
<keyword evidence="5" id="KW-0436">Ligase</keyword>
<dbReference type="GO" id="GO:0016874">
    <property type="term" value="F:ligase activity"/>
    <property type="evidence" value="ECO:0007669"/>
    <property type="project" value="UniProtKB-KW"/>
</dbReference>
<evidence type="ECO:0000313" key="6">
    <source>
        <dbReference type="Proteomes" id="UP000076004"/>
    </source>
</evidence>
<name>A0A151LVN5_9APIC</name>
<protein>
    <submittedName>
        <fullName evidence="5">Putative ubiquitin-protein ligase</fullName>
    </submittedName>
</protein>
<dbReference type="InterPro" id="IPR011990">
    <property type="entry name" value="TPR-like_helical_dom_sf"/>
</dbReference>
<evidence type="ECO:0000256" key="3">
    <source>
        <dbReference type="SAM" id="MobiDB-lite"/>
    </source>
</evidence>
<dbReference type="GO" id="GO:0036503">
    <property type="term" value="P:ERAD pathway"/>
    <property type="evidence" value="ECO:0007669"/>
    <property type="project" value="TreeGrafter"/>
</dbReference>
<dbReference type="RefSeq" id="XP_018643567.1">
    <property type="nucleotide sequence ID" value="XM_018783984.1"/>
</dbReference>
<dbReference type="GeneID" id="29774604"/>
<dbReference type="GO" id="GO:0005789">
    <property type="term" value="C:endoplasmic reticulum membrane"/>
    <property type="evidence" value="ECO:0007669"/>
    <property type="project" value="TreeGrafter"/>
</dbReference>
<feature type="region of interest" description="Disordered" evidence="3">
    <location>
        <begin position="117"/>
        <end position="227"/>
    </location>
</feature>
<accession>A0A151LVN5</accession>
<dbReference type="KEGG" id="pgab:PGSY75_0313100"/>
<keyword evidence="2" id="KW-0175">Coiled coil</keyword>
<organism evidence="5 6">
    <name type="scientific">Plasmodium gaboni</name>
    <dbReference type="NCBI Taxonomy" id="647221"/>
    <lineage>
        <taxon>Eukaryota</taxon>
        <taxon>Sar</taxon>
        <taxon>Alveolata</taxon>
        <taxon>Apicomplexa</taxon>
        <taxon>Aconoidasida</taxon>
        <taxon>Haemosporida</taxon>
        <taxon>Plasmodiidae</taxon>
        <taxon>Plasmodium</taxon>
        <taxon>Plasmodium (Laverania)</taxon>
    </lineage>
</organism>
<dbReference type="SUPFAM" id="SSF81901">
    <property type="entry name" value="HCP-like"/>
    <property type="match status" value="4"/>
</dbReference>
<feature type="compositionally biased region" description="Basic and acidic residues" evidence="3">
    <location>
        <begin position="204"/>
        <end position="213"/>
    </location>
</feature>
<evidence type="ECO:0000256" key="4">
    <source>
        <dbReference type="SAM" id="SignalP"/>
    </source>
</evidence>
<reference evidence="5 6" key="1">
    <citation type="journal article" date="2016" name="Nat. Commun.">
        <title>Genomes of cryptic chimpanzee Plasmodium species reveal key evolutionary events leading to human malaria.</title>
        <authorList>
            <person name="Sundararaman S.A."/>
            <person name="Plenderleith L.J."/>
            <person name="Liu W."/>
            <person name="Loy D.E."/>
            <person name="Learn G.H."/>
            <person name="Li Y."/>
            <person name="Shaw K.S."/>
            <person name="Ayouba A."/>
            <person name="Peeters M."/>
            <person name="Speede S."/>
            <person name="Shaw G.M."/>
            <person name="Bushman F.D."/>
            <person name="Brisson D."/>
            <person name="Rayner J.C."/>
            <person name="Sharp P.M."/>
            <person name="Hahn B.H."/>
        </authorList>
    </citation>
    <scope>NUCLEOTIDE SEQUENCE [LARGE SCALE GENOMIC DNA]</scope>
    <source>
        <strain evidence="5 6">SY75</strain>
    </source>
</reference>
<feature type="coiled-coil region" evidence="2">
    <location>
        <begin position="458"/>
        <end position="489"/>
    </location>
</feature>
<proteinExistence type="inferred from homology"/>
<comment type="similarity">
    <text evidence="1">Belongs to the sel-1 family.</text>
</comment>
<feature type="chain" id="PRO_5007584544" evidence="4">
    <location>
        <begin position="23"/>
        <end position="851"/>
    </location>
</feature>
<feature type="compositionally biased region" description="Basic and acidic residues" evidence="3">
    <location>
        <begin position="126"/>
        <end position="195"/>
    </location>
</feature>
<feature type="compositionally biased region" description="Low complexity" evidence="3">
    <location>
        <begin position="214"/>
        <end position="223"/>
    </location>
</feature>
<dbReference type="Gene3D" id="1.25.40.10">
    <property type="entry name" value="Tetratricopeptide repeat domain"/>
    <property type="match status" value="3"/>
</dbReference>
<dbReference type="SMART" id="SM00671">
    <property type="entry name" value="SEL1"/>
    <property type="match status" value="7"/>
</dbReference>
<evidence type="ECO:0000256" key="1">
    <source>
        <dbReference type="ARBA" id="ARBA00038101"/>
    </source>
</evidence>
<dbReference type="VEuPathDB" id="PlasmoDB:PGABG01_0312400"/>
<dbReference type="Proteomes" id="UP000076004">
    <property type="component" value="Chromosome 3"/>
</dbReference>
<feature type="signal peptide" evidence="4">
    <location>
        <begin position="1"/>
        <end position="22"/>
    </location>
</feature>
<comment type="caution">
    <text evidence="5">The sequence shown here is derived from an EMBL/GenBank/DDBJ whole genome shotgun (WGS) entry which is preliminary data.</text>
</comment>
<sequence length="851" mass="102479">MKNFMWHFVIIAFIVINKKIKCYNIILNNTKFLTSQTKEIDDEQILSKVERLEQDEKKNKKYKQGERIKEENKNTNPLELVKNFFFKNTIEEKNKLYLKDAISDINLDSFTYLHNKNGDDSLNDNINDHKYYNNRKQNDNDDNKRDYNDDNKRDYNDDNKRDYNDNNKRDYNDNNNKRDYNDNNKRDYNNNKRDYNNNNNNRDYNNDKNDYNKHYTNYNNSEYNNEENYNDYNNEENYNDYNNEEYYNNNNNNKIEYENEKQYENKKEVDRKKMFKLAIELKNGSKKKKKNINKCIEIFQNLITDKNDKITRSSCYELGKIYFFGYKNYFFSYKRNINLSLYYLEKAAMMKNPAALHFLSFIYFFDFHKIEQNNKSNQKKNIQNVHNLQQNENFIKKSIEYEMIAASLNYIPSILTLAYKFLYGINMKQNCYKSKKLYKTVAENVMNSDYINIPLSELDLLNGENLNIHNEINNMKNNEEEILEFLNEQIKGGDVMAMYDLGKKYKEEKNFKQAFKYINEASKKNNLLALKELGIIYLYGYGVQKDINKSIENFSKAAEAGDVESKCYLGYIYYFIDGYKDLELSLKYLIEAASHDYGEAFFFLAEIILDISMRKQYISDYVYEVVFKLYEHSADLGYVQAYFREAQLYEIGKGVKQSCLNATLSYKFIAESTLWINNIRQGMDYYLDKDYLKAFYTYALASYEGYEIAQNNLIYIYRTNKLNNIINPRKIMLVLNLLYKQGNYKALYEMGEIYKEQNKEELSVSYYKLGLKKGDLRNLLPLSMYYEKHKDHDRALKYINYFIKQRNREKEISNTKLEKIKNVLDSTLLYFRKYKLFFKNLYNFKQKNKVQ</sequence>
<gene>
    <name evidence="5" type="ORF">PGSY75_0313100</name>
</gene>
<dbReference type="VEuPathDB" id="PlasmoDB:PGSY75_0313100"/>
<dbReference type="InterPro" id="IPR050767">
    <property type="entry name" value="Sel1_AlgK"/>
</dbReference>
<keyword evidence="4" id="KW-0732">Signal</keyword>
<dbReference type="Pfam" id="PF08238">
    <property type="entry name" value="Sel1"/>
    <property type="match status" value="5"/>
</dbReference>
<dbReference type="AlphaFoldDB" id="A0A151LVN5"/>
<dbReference type="InterPro" id="IPR006597">
    <property type="entry name" value="Sel1-like"/>
</dbReference>